<evidence type="ECO:0000313" key="3">
    <source>
        <dbReference type="Proteomes" id="UP001279553"/>
    </source>
</evidence>
<feature type="chain" id="PRO_5043656453" description="Lipoprotein" evidence="1">
    <location>
        <begin position="18"/>
        <end position="99"/>
    </location>
</feature>
<dbReference type="AlphaFoldDB" id="A0AAW9DNL9"/>
<sequence length="99" mass="10444">MKLSILPVALLMTLALAACGRHMSGTYVAQSTSPIVGATLDFISATEVQVQVAGTTTQGTYKLENHQVVVMNNNQTQVFAVESNGCLNGGPQIGTFCKR</sequence>
<feature type="signal peptide" evidence="1">
    <location>
        <begin position="1"/>
        <end position="17"/>
    </location>
</feature>
<evidence type="ECO:0000313" key="2">
    <source>
        <dbReference type="EMBL" id="MDX5930271.1"/>
    </source>
</evidence>
<keyword evidence="3" id="KW-1185">Reference proteome</keyword>
<evidence type="ECO:0000256" key="1">
    <source>
        <dbReference type="SAM" id="SignalP"/>
    </source>
</evidence>
<protein>
    <recommendedName>
        <fullName evidence="4">Lipoprotein</fullName>
    </recommendedName>
</protein>
<dbReference type="RefSeq" id="WP_319613229.1">
    <property type="nucleotide sequence ID" value="NZ_JAWXYB010000018.1"/>
</dbReference>
<organism evidence="2 3">
    <name type="scientific">Acidiphilium acidophilum</name>
    <name type="common">Thiobacillus acidophilus</name>
    <dbReference type="NCBI Taxonomy" id="76588"/>
    <lineage>
        <taxon>Bacteria</taxon>
        <taxon>Pseudomonadati</taxon>
        <taxon>Pseudomonadota</taxon>
        <taxon>Alphaproteobacteria</taxon>
        <taxon>Acetobacterales</taxon>
        <taxon>Acidocellaceae</taxon>
        <taxon>Acidiphilium</taxon>
    </lineage>
</organism>
<gene>
    <name evidence="2" type="ORF">SIL87_05750</name>
</gene>
<proteinExistence type="predicted"/>
<comment type="caution">
    <text evidence="2">The sequence shown here is derived from an EMBL/GenBank/DDBJ whole genome shotgun (WGS) entry which is preliminary data.</text>
</comment>
<dbReference type="EMBL" id="JAWXYB010000018">
    <property type="protein sequence ID" value="MDX5930271.1"/>
    <property type="molecule type" value="Genomic_DNA"/>
</dbReference>
<dbReference type="PROSITE" id="PS51257">
    <property type="entry name" value="PROKAR_LIPOPROTEIN"/>
    <property type="match status" value="1"/>
</dbReference>
<name>A0AAW9DNL9_ACIAO</name>
<keyword evidence="1" id="KW-0732">Signal</keyword>
<reference evidence="2 3" key="1">
    <citation type="submission" date="2023-11" db="EMBL/GenBank/DDBJ databases">
        <title>MicrobeMod: A computational toolkit for identifying prokaryotic methylation and restriction-modification with nanopore sequencing.</title>
        <authorList>
            <person name="Crits-Christoph A."/>
            <person name="Kang S.C."/>
            <person name="Lee H."/>
            <person name="Ostrov N."/>
        </authorList>
    </citation>
    <scope>NUCLEOTIDE SEQUENCE [LARGE SCALE GENOMIC DNA]</scope>
    <source>
        <strain evidence="2 3">DSMZ 700</strain>
    </source>
</reference>
<evidence type="ECO:0008006" key="4">
    <source>
        <dbReference type="Google" id="ProtNLM"/>
    </source>
</evidence>
<accession>A0AAW9DNL9</accession>
<dbReference type="Proteomes" id="UP001279553">
    <property type="component" value="Unassembled WGS sequence"/>
</dbReference>